<evidence type="ECO:0000313" key="1">
    <source>
        <dbReference type="EMBL" id="KAJ3113398.1"/>
    </source>
</evidence>
<protein>
    <submittedName>
        <fullName evidence="1">Uncharacterized protein</fullName>
    </submittedName>
</protein>
<sequence length="596" mass="67764">MSHVAKHSTHSGFRPAHDTQGEFTVATIVSFLRHQEKLSQSSVFFCLSHDSIQQLFLVYIENRKSEQISAREKQKFERCINNIQILLNAFNKKKQIFNQRIQNFSTARVLGFAEQAESFLGQSSGKRSAESNSKITELAALTRKTHKSTHKQLLVLIIGKNKVENSFVDEQNREFADNDQGEVSTLEKPGGTFYDDATINDYCDNTLINDDDDEQRKKQTDQYFTDNVEYTREATLSIPKLKKEFESDEKESELFFMKDYVAAVKPMLDDPSLDKQQLGRHLLEKAKWNRFDDKILTKIGIQAKVPASRFLREKKLGINIKLLKALWGEDAKYKKILRTFSNLIEDEKEMFKELDVLNGTTIEDDDTVNLNTGVVFAALTAVLSFNQSPDMPVATKISESQFKNQLWTPIFLFAFGANKSQITSIWELLHPIPGNGGSGSMVSDLPFVVQGKCATPSMIIEFKATDAGKHKDDVSLCCESSFENHQFLSQLNIIVPEMEKICFYDGYACGGRLKFDEIHPELHTRSKRIYYRMFCDWEEFNVLKDDGESKALQTLQLLKCIKTVFIANGNKLHNLMASKSSTGSLSALLPRLPKKG</sequence>
<dbReference type="Proteomes" id="UP001211907">
    <property type="component" value="Unassembled WGS sequence"/>
</dbReference>
<comment type="caution">
    <text evidence="1">The sequence shown here is derived from an EMBL/GenBank/DDBJ whole genome shotgun (WGS) entry which is preliminary data.</text>
</comment>
<accession>A0AAD5SYG9</accession>
<organism evidence="1 2">
    <name type="scientific">Physocladia obscura</name>
    <dbReference type="NCBI Taxonomy" id="109957"/>
    <lineage>
        <taxon>Eukaryota</taxon>
        <taxon>Fungi</taxon>
        <taxon>Fungi incertae sedis</taxon>
        <taxon>Chytridiomycota</taxon>
        <taxon>Chytridiomycota incertae sedis</taxon>
        <taxon>Chytridiomycetes</taxon>
        <taxon>Chytridiales</taxon>
        <taxon>Chytriomycetaceae</taxon>
        <taxon>Physocladia</taxon>
    </lineage>
</organism>
<evidence type="ECO:0000313" key="2">
    <source>
        <dbReference type="Proteomes" id="UP001211907"/>
    </source>
</evidence>
<gene>
    <name evidence="1" type="ORF">HK100_002000</name>
</gene>
<dbReference type="AlphaFoldDB" id="A0AAD5SYG9"/>
<name>A0AAD5SYG9_9FUNG</name>
<feature type="non-terminal residue" evidence="1">
    <location>
        <position position="1"/>
    </location>
</feature>
<dbReference type="EMBL" id="JADGJH010001452">
    <property type="protein sequence ID" value="KAJ3113398.1"/>
    <property type="molecule type" value="Genomic_DNA"/>
</dbReference>
<reference evidence="1" key="1">
    <citation type="submission" date="2020-05" db="EMBL/GenBank/DDBJ databases">
        <title>Phylogenomic resolution of chytrid fungi.</title>
        <authorList>
            <person name="Stajich J.E."/>
            <person name="Amses K."/>
            <person name="Simmons R."/>
            <person name="Seto K."/>
            <person name="Myers J."/>
            <person name="Bonds A."/>
            <person name="Quandt C.A."/>
            <person name="Barry K."/>
            <person name="Liu P."/>
            <person name="Grigoriev I."/>
            <person name="Longcore J.E."/>
            <person name="James T.Y."/>
        </authorList>
    </citation>
    <scope>NUCLEOTIDE SEQUENCE</scope>
    <source>
        <strain evidence="1">JEL0513</strain>
    </source>
</reference>
<proteinExistence type="predicted"/>
<keyword evidence="2" id="KW-1185">Reference proteome</keyword>